<dbReference type="SUPFAM" id="SSF52540">
    <property type="entry name" value="P-loop containing nucleoside triphosphate hydrolases"/>
    <property type="match status" value="2"/>
</dbReference>
<evidence type="ECO:0000256" key="1">
    <source>
        <dbReference type="ARBA" id="ARBA00009441"/>
    </source>
</evidence>
<dbReference type="GO" id="GO:0006302">
    <property type="term" value="P:double-strand break repair"/>
    <property type="evidence" value="ECO:0007669"/>
    <property type="project" value="InterPro"/>
</dbReference>
<evidence type="ECO:0000256" key="8">
    <source>
        <dbReference type="SAM" id="MobiDB-lite"/>
    </source>
</evidence>
<keyword evidence="5" id="KW-0067">ATP-binding</keyword>
<organism evidence="10 11">
    <name type="scientific">Jatrophihabitans endophyticus</name>
    <dbReference type="NCBI Taxonomy" id="1206085"/>
    <lineage>
        <taxon>Bacteria</taxon>
        <taxon>Bacillati</taxon>
        <taxon>Actinomycetota</taxon>
        <taxon>Actinomycetes</taxon>
        <taxon>Jatrophihabitantales</taxon>
        <taxon>Jatrophihabitantaceae</taxon>
        <taxon>Jatrophihabitans</taxon>
    </lineage>
</organism>
<dbReference type="GO" id="GO:0005524">
    <property type="term" value="F:ATP binding"/>
    <property type="evidence" value="ECO:0007669"/>
    <property type="project" value="UniProtKB-KW"/>
</dbReference>
<keyword evidence="6" id="KW-0234">DNA repair</keyword>
<comment type="similarity">
    <text evidence="1">Belongs to the RecN family.</text>
</comment>
<dbReference type="GO" id="GO:0006310">
    <property type="term" value="P:DNA recombination"/>
    <property type="evidence" value="ECO:0007669"/>
    <property type="project" value="InterPro"/>
</dbReference>
<dbReference type="GO" id="GO:0043590">
    <property type="term" value="C:bacterial nucleoid"/>
    <property type="evidence" value="ECO:0007669"/>
    <property type="project" value="TreeGrafter"/>
</dbReference>
<feature type="region of interest" description="Disordered" evidence="8">
    <location>
        <begin position="1"/>
        <end position="62"/>
    </location>
</feature>
<evidence type="ECO:0000313" key="11">
    <source>
        <dbReference type="Proteomes" id="UP000186132"/>
    </source>
</evidence>
<dbReference type="InterPro" id="IPR038729">
    <property type="entry name" value="Rad50/SbcC_AAA"/>
</dbReference>
<evidence type="ECO:0000256" key="7">
    <source>
        <dbReference type="ARBA" id="ARBA00033408"/>
    </source>
</evidence>
<dbReference type="STRING" id="1206085.SAMN05443575_2786"/>
<dbReference type="InterPro" id="IPR004604">
    <property type="entry name" value="DNA_recomb/repair_RecN"/>
</dbReference>
<reference evidence="10 11" key="1">
    <citation type="submission" date="2016-11" db="EMBL/GenBank/DDBJ databases">
        <authorList>
            <person name="Jaros S."/>
            <person name="Januszkiewicz K."/>
            <person name="Wedrychowicz H."/>
        </authorList>
    </citation>
    <scope>NUCLEOTIDE SEQUENCE [LARGE SCALE GENOMIC DNA]</scope>
    <source>
        <strain evidence="10 11">DSM 45627</strain>
    </source>
</reference>
<dbReference type="Proteomes" id="UP000186132">
    <property type="component" value="Unassembled WGS sequence"/>
</dbReference>
<keyword evidence="4" id="KW-0227">DNA damage</keyword>
<evidence type="ECO:0000256" key="6">
    <source>
        <dbReference type="ARBA" id="ARBA00023204"/>
    </source>
</evidence>
<evidence type="ECO:0000313" key="10">
    <source>
        <dbReference type="EMBL" id="SHG79179.1"/>
    </source>
</evidence>
<dbReference type="PANTHER" id="PTHR11059">
    <property type="entry name" value="DNA REPAIR PROTEIN RECN"/>
    <property type="match status" value="1"/>
</dbReference>
<dbReference type="AlphaFoldDB" id="A0A1M5MQK8"/>
<name>A0A1M5MQK8_9ACTN</name>
<keyword evidence="3" id="KW-0547">Nucleotide-binding</keyword>
<evidence type="ECO:0000256" key="4">
    <source>
        <dbReference type="ARBA" id="ARBA00022763"/>
    </source>
</evidence>
<dbReference type="GO" id="GO:0009432">
    <property type="term" value="P:SOS response"/>
    <property type="evidence" value="ECO:0007669"/>
    <property type="project" value="TreeGrafter"/>
</dbReference>
<dbReference type="PANTHER" id="PTHR11059:SF0">
    <property type="entry name" value="DNA REPAIR PROTEIN RECN"/>
    <property type="match status" value="1"/>
</dbReference>
<dbReference type="GO" id="GO:0016887">
    <property type="term" value="F:ATP hydrolysis activity"/>
    <property type="evidence" value="ECO:0007669"/>
    <property type="project" value="InterPro"/>
</dbReference>
<evidence type="ECO:0000256" key="2">
    <source>
        <dbReference type="ARBA" id="ARBA00021315"/>
    </source>
</evidence>
<evidence type="ECO:0000256" key="5">
    <source>
        <dbReference type="ARBA" id="ARBA00022840"/>
    </source>
</evidence>
<dbReference type="EMBL" id="FQVU01000003">
    <property type="protein sequence ID" value="SHG79179.1"/>
    <property type="molecule type" value="Genomic_DNA"/>
</dbReference>
<feature type="compositionally biased region" description="Low complexity" evidence="8">
    <location>
        <begin position="13"/>
        <end position="24"/>
    </location>
</feature>
<feature type="compositionally biased region" description="Basic and acidic residues" evidence="8">
    <location>
        <begin position="177"/>
        <end position="186"/>
    </location>
</feature>
<dbReference type="InterPro" id="IPR027417">
    <property type="entry name" value="P-loop_NTPase"/>
</dbReference>
<feature type="region of interest" description="Disordered" evidence="8">
    <location>
        <begin position="146"/>
        <end position="195"/>
    </location>
</feature>
<feature type="domain" description="Rad50/SbcC-type AAA" evidence="9">
    <location>
        <begin position="69"/>
        <end position="121"/>
    </location>
</feature>
<keyword evidence="11" id="KW-1185">Reference proteome</keyword>
<dbReference type="Gene3D" id="3.40.50.300">
    <property type="entry name" value="P-loop containing nucleotide triphosphate hydrolases"/>
    <property type="match status" value="2"/>
</dbReference>
<evidence type="ECO:0000256" key="3">
    <source>
        <dbReference type="ARBA" id="ARBA00022741"/>
    </source>
</evidence>
<sequence length="713" mass="72330">MAARSAGGDGRSGRAAAAPSRRAAAGGGRKAGRAAGSTRRVGRAEPSGPDPTSGAAAQPGAGAWSGLEELHIRGLGVIEDAVLPLGPGLTAVTGETGAGKTMVVTGLLLLFGGRADAARVRTGAAQASVDGRVVVGDDSAVAARVRSAGGELDGGELDGDELDGDDRDADHSTGGGGDRDDRDDRGTGASRPGGRTAALSLRRVVNAGGRSRAFVGGAGAPVAVLGELAERLVAVHGQSDQLRLVRPAAQRAALDRYAGVDVEPYARAFAAWREADARLRERTGRAAELRREADLLAHGVAEIDAIAPEPGEGEELTRLAARLGHADALTTAARTAHDALLGDLDDSGGGDVAQLLAAAARALTQQQGDDAELDALAMRLTDLSALAADLGAELGAYADSLDTDPARLDQIETRRAALAGLVRKYCDEPEPSIDGVLRWAAAARERLAEIDVSDEAVDALRQRVADTAREAAEHAAAVSARRRAAASRLGEAVTAELDGLAMADARVRVDVRTRPAGAGTAVLTVLTADGEVEAGASADGVDDVELLLQPHPGAPELPIARGASGGELSRVMLALEVCLIEGTDGTGSAGAPGRVPPEAAGTSVPTLVFDEVDAGVGGRAAVEVGRRLARLARDRQVLVVTHLAQVAAFADRQVVVDKPQGGATNAGAVTASDVHVVAGDDRVAELARMLAGSDTATAREHAAELLADAARLR</sequence>
<dbReference type="Pfam" id="PF13476">
    <property type="entry name" value="AAA_23"/>
    <property type="match status" value="1"/>
</dbReference>
<protein>
    <recommendedName>
        <fullName evidence="2">DNA repair protein RecN</fullName>
    </recommendedName>
    <alternativeName>
        <fullName evidence="7">Recombination protein N</fullName>
    </alternativeName>
</protein>
<accession>A0A1M5MQK8</accession>
<gene>
    <name evidence="10" type="ORF">SAMN05443575_2786</name>
</gene>
<evidence type="ECO:0000259" key="9">
    <source>
        <dbReference type="Pfam" id="PF13476"/>
    </source>
</evidence>
<proteinExistence type="inferred from homology"/>
<feature type="compositionally biased region" description="Acidic residues" evidence="8">
    <location>
        <begin position="153"/>
        <end position="167"/>
    </location>
</feature>